<organism evidence="1 2">
    <name type="scientific">Marinitoga aeolica</name>
    <dbReference type="NCBI Taxonomy" id="2809031"/>
    <lineage>
        <taxon>Bacteria</taxon>
        <taxon>Thermotogati</taxon>
        <taxon>Thermotogota</taxon>
        <taxon>Thermotogae</taxon>
        <taxon>Petrotogales</taxon>
        <taxon>Petrotogaceae</taxon>
        <taxon>Marinitoga</taxon>
    </lineage>
</organism>
<protein>
    <submittedName>
        <fullName evidence="1">Uncharacterized protein</fullName>
    </submittedName>
</protein>
<evidence type="ECO:0000313" key="2">
    <source>
        <dbReference type="Proteomes" id="UP001232493"/>
    </source>
</evidence>
<sequence length="63" mass="7431">MEIIKFKGVKKQYHSRTEAIKGVDFSVRKREIIGIIYLTPFLLRKEKIIIPSKKQRGLLILFT</sequence>
<reference evidence="1 2" key="1">
    <citation type="submission" date="2021-02" db="EMBL/GenBank/DDBJ databases">
        <title>Characterization of Marinitoga sp. nov. str. BP5-C20A.</title>
        <authorList>
            <person name="Erauso G."/>
            <person name="Postec A."/>
        </authorList>
    </citation>
    <scope>NUCLEOTIDE SEQUENCE [LARGE SCALE GENOMIC DNA]</scope>
    <source>
        <strain evidence="1 2">BP5-C20A</strain>
    </source>
</reference>
<gene>
    <name evidence="1" type="ORF">JRV97_09360</name>
</gene>
<dbReference type="EMBL" id="CP069362">
    <property type="protein sequence ID" value="WGS64570.1"/>
    <property type="molecule type" value="Genomic_DNA"/>
</dbReference>
<evidence type="ECO:0000313" key="1">
    <source>
        <dbReference type="EMBL" id="WGS64570.1"/>
    </source>
</evidence>
<accession>A0ABY8PPM6</accession>
<dbReference type="RefSeq" id="WP_280998327.1">
    <property type="nucleotide sequence ID" value="NZ_CP069362.1"/>
</dbReference>
<dbReference type="Proteomes" id="UP001232493">
    <property type="component" value="Chromosome"/>
</dbReference>
<name>A0ABY8PPM6_9BACT</name>
<proteinExistence type="predicted"/>
<keyword evidence="2" id="KW-1185">Reference proteome</keyword>